<keyword evidence="5 6" id="KW-0472">Membrane</keyword>
<dbReference type="OrthoDB" id="3900342at2759"/>
<feature type="transmembrane region" description="Helical" evidence="6">
    <location>
        <begin position="558"/>
        <end position="582"/>
    </location>
</feature>
<feature type="transmembrane region" description="Helical" evidence="6">
    <location>
        <begin position="238"/>
        <end position="262"/>
    </location>
</feature>
<dbReference type="InterPro" id="IPR002293">
    <property type="entry name" value="AA/rel_permease1"/>
</dbReference>
<accession>A0A6J1A788</accession>
<feature type="transmembrane region" description="Helical" evidence="6">
    <location>
        <begin position="370"/>
        <end position="388"/>
    </location>
</feature>
<evidence type="ECO:0000313" key="8">
    <source>
        <dbReference type="Proteomes" id="UP000504621"/>
    </source>
</evidence>
<evidence type="ECO:0000256" key="2">
    <source>
        <dbReference type="ARBA" id="ARBA00008572"/>
    </source>
</evidence>
<evidence type="ECO:0000313" key="9">
    <source>
        <dbReference type="RefSeq" id="XP_021282591.1"/>
    </source>
</evidence>
<protein>
    <submittedName>
        <fullName evidence="9">Cationic amino acid transporter 4, vacuolar-like isoform X1</fullName>
    </submittedName>
</protein>
<gene>
    <name evidence="9" type="primary">LOC110415307</name>
</gene>
<evidence type="ECO:0000259" key="7">
    <source>
        <dbReference type="Pfam" id="PF13906"/>
    </source>
</evidence>
<feature type="transmembrane region" description="Helical" evidence="6">
    <location>
        <begin position="164"/>
        <end position="187"/>
    </location>
</feature>
<keyword evidence="3 6" id="KW-0812">Transmembrane</keyword>
<feature type="transmembrane region" description="Helical" evidence="6">
    <location>
        <begin position="41"/>
        <end position="63"/>
    </location>
</feature>
<dbReference type="PIRSF" id="PIRSF006060">
    <property type="entry name" value="AA_transporter"/>
    <property type="match status" value="1"/>
</dbReference>
<dbReference type="GeneID" id="110415307"/>
<dbReference type="InterPro" id="IPR029485">
    <property type="entry name" value="CAT_C"/>
</dbReference>
<keyword evidence="4 6" id="KW-1133">Transmembrane helix</keyword>
<feature type="domain" description="Cationic amino acid transporter C-terminal" evidence="7">
    <location>
        <begin position="561"/>
        <end position="611"/>
    </location>
</feature>
<feature type="transmembrane region" description="Helical" evidence="6">
    <location>
        <begin position="523"/>
        <end position="546"/>
    </location>
</feature>
<name>A0A6J1A788_9ROSI</name>
<dbReference type="GO" id="GO:0015171">
    <property type="term" value="F:amino acid transmembrane transporter activity"/>
    <property type="evidence" value="ECO:0007669"/>
    <property type="project" value="TreeGrafter"/>
</dbReference>
<feature type="transmembrane region" description="Helical" evidence="6">
    <location>
        <begin position="320"/>
        <end position="342"/>
    </location>
</feature>
<feature type="transmembrane region" description="Helical" evidence="6">
    <location>
        <begin position="106"/>
        <end position="127"/>
    </location>
</feature>
<dbReference type="PANTHER" id="PTHR43243:SF15">
    <property type="entry name" value="CATIONIC AMINO ACID TRANSPORTER 4, VACUOLAR"/>
    <property type="match status" value="1"/>
</dbReference>
<feature type="transmembrane region" description="Helical" evidence="6">
    <location>
        <begin position="199"/>
        <end position="218"/>
    </location>
</feature>
<reference evidence="9" key="1">
    <citation type="submission" date="2025-08" db="UniProtKB">
        <authorList>
            <consortium name="RefSeq"/>
        </authorList>
    </citation>
    <scope>IDENTIFICATION</scope>
    <source>
        <tissue evidence="9">Leaf</tissue>
    </source>
</reference>
<evidence type="ECO:0000256" key="4">
    <source>
        <dbReference type="ARBA" id="ARBA00022989"/>
    </source>
</evidence>
<dbReference type="Proteomes" id="UP000504621">
    <property type="component" value="Unplaced"/>
</dbReference>
<organism evidence="8 9">
    <name type="scientific">Herrania umbratica</name>
    <dbReference type="NCBI Taxonomy" id="108875"/>
    <lineage>
        <taxon>Eukaryota</taxon>
        <taxon>Viridiplantae</taxon>
        <taxon>Streptophyta</taxon>
        <taxon>Embryophyta</taxon>
        <taxon>Tracheophyta</taxon>
        <taxon>Spermatophyta</taxon>
        <taxon>Magnoliopsida</taxon>
        <taxon>eudicotyledons</taxon>
        <taxon>Gunneridae</taxon>
        <taxon>Pentapetalae</taxon>
        <taxon>rosids</taxon>
        <taxon>malvids</taxon>
        <taxon>Malvales</taxon>
        <taxon>Malvaceae</taxon>
        <taxon>Byttnerioideae</taxon>
        <taxon>Herrania</taxon>
    </lineage>
</organism>
<dbReference type="PANTHER" id="PTHR43243">
    <property type="entry name" value="INNER MEMBRANE TRANSPORTER YGJI-RELATED"/>
    <property type="match status" value="1"/>
</dbReference>
<dbReference type="Pfam" id="PF13906">
    <property type="entry name" value="AA_permease_C"/>
    <property type="match status" value="1"/>
</dbReference>
<evidence type="ECO:0000256" key="1">
    <source>
        <dbReference type="ARBA" id="ARBA00004141"/>
    </source>
</evidence>
<sequence length="635" mass="67979">MQKKSEVLFSKYSKGLKSLVRRKQVDSVHVRGEGHQLARQLSALDLTAIGVGTTIGAGVYVLVGTVAREHTGPALTVSFLIAGLAAALSAFCYAELASRCPSAGSAYHYTYICIGESVAWLIGWSLILEYTIGGSAIARGISPNLALFFGGEDKLPAFLVRHTIPQLGVVVDPCAAVLVVIVTILLCAGIKESSMVQTIVTTVNVCAMLFIIIAGGYLACKTGWAGYELHSGFFPFGINGMLAGSAVVFFSYIGFDAVTAAAEEAKRPLRDLPLGIGMTLSLCCILYMLVSVVIVGLVPYFSLNPDTPISSAFSANGMQWAAYIVTVGAVTALCASLMGSLFPQPRLLMAMARDGLLPSFFSDVSTHTQVPVKSTVTAGTLAAALAFFMDVSQLSGMVSVGTLLAFTVVAISILILRYAPPDEVPLPPSLRKSIDSVRMQLNDDSQGTGRKNFNDVVEIVEQSSHQLEDGEAEIQCPLIQKQSTEDKQNQQRRRKIAVWNIALFCIGVLVLTSAAAAEYLPSLLRFTLGAVGAAILLCSLIVMVCLNQDEARHSFGHTGGFLCPFVPLLPAACILINTYLLISLGVDTWIRVSIWLIIGALIYIFYGWNHSSLTEAVYVPMAYVDEIYRASSLQV</sequence>
<comment type="similarity">
    <text evidence="2">Belongs to the amino acid-polyamine-organocation (APC) superfamily. Cationic amino acid transporter (CAT) (TC 2.A.3.3) family.</text>
</comment>
<feature type="transmembrane region" description="Helical" evidence="6">
    <location>
        <begin position="394"/>
        <end position="416"/>
    </location>
</feature>
<evidence type="ECO:0000256" key="3">
    <source>
        <dbReference type="ARBA" id="ARBA00022692"/>
    </source>
</evidence>
<dbReference type="Gene3D" id="1.20.1740.10">
    <property type="entry name" value="Amino acid/polyamine transporter I"/>
    <property type="match status" value="1"/>
</dbReference>
<feature type="transmembrane region" description="Helical" evidence="6">
    <location>
        <begin position="274"/>
        <end position="300"/>
    </location>
</feature>
<dbReference type="Pfam" id="PF13520">
    <property type="entry name" value="AA_permease_2"/>
    <property type="match status" value="1"/>
</dbReference>
<keyword evidence="8" id="KW-1185">Reference proteome</keyword>
<feature type="transmembrane region" description="Helical" evidence="6">
    <location>
        <begin position="588"/>
        <end position="606"/>
    </location>
</feature>
<dbReference type="AlphaFoldDB" id="A0A6J1A788"/>
<evidence type="ECO:0000256" key="6">
    <source>
        <dbReference type="SAM" id="Phobius"/>
    </source>
</evidence>
<dbReference type="RefSeq" id="XP_021282591.1">
    <property type="nucleotide sequence ID" value="XM_021426916.1"/>
</dbReference>
<feature type="transmembrane region" description="Helical" evidence="6">
    <location>
        <begin position="497"/>
        <end position="517"/>
    </location>
</feature>
<dbReference type="FunFam" id="1.20.1740.10:FF:000010">
    <property type="entry name" value="probable cationic amino acid transporter"/>
    <property type="match status" value="1"/>
</dbReference>
<dbReference type="GO" id="GO:0016020">
    <property type="term" value="C:membrane"/>
    <property type="evidence" value="ECO:0007669"/>
    <property type="project" value="UniProtKB-SubCell"/>
</dbReference>
<evidence type="ECO:0000256" key="5">
    <source>
        <dbReference type="ARBA" id="ARBA00023136"/>
    </source>
</evidence>
<comment type="subcellular location">
    <subcellularLocation>
        <location evidence="1">Membrane</location>
        <topology evidence="1">Multi-pass membrane protein</topology>
    </subcellularLocation>
</comment>
<feature type="transmembrane region" description="Helical" evidence="6">
    <location>
        <begin position="75"/>
        <end position="94"/>
    </location>
</feature>
<proteinExistence type="inferred from homology"/>